<dbReference type="EMBL" id="CP072753">
    <property type="protein sequence ID" value="QUC15926.1"/>
    <property type="molecule type" value="Genomic_DNA"/>
</dbReference>
<evidence type="ECO:0000313" key="3">
    <source>
        <dbReference type="Proteomes" id="UP000027002"/>
    </source>
</evidence>
<dbReference type="Proteomes" id="UP000027002">
    <property type="component" value="Chromosome 1"/>
</dbReference>
<keyword evidence="3" id="KW-1185">Reference proteome</keyword>
<dbReference type="KEGG" id="uvi:66060945"/>
<accession>A0A8E5HI96</accession>
<name>A0A8E5HI96_USTVR</name>
<feature type="region of interest" description="Disordered" evidence="1">
    <location>
        <begin position="91"/>
        <end position="124"/>
    </location>
</feature>
<dbReference type="OrthoDB" id="5242628at2759"/>
<evidence type="ECO:0000256" key="1">
    <source>
        <dbReference type="SAM" id="MobiDB-lite"/>
    </source>
</evidence>
<evidence type="ECO:0008006" key="4">
    <source>
        <dbReference type="Google" id="ProtNLM"/>
    </source>
</evidence>
<protein>
    <recommendedName>
        <fullName evidence="4">Reticulocyte-binding protein 2 like protein a</fullName>
    </recommendedName>
</protein>
<reference evidence="2" key="1">
    <citation type="submission" date="2020-03" db="EMBL/GenBank/DDBJ databases">
        <title>A mixture of massive structural variations and highly conserved coding sequences in Ustilaginoidea virens genome.</title>
        <authorList>
            <person name="Zhang K."/>
            <person name="Zhao Z."/>
            <person name="Zhang Z."/>
            <person name="Li Y."/>
            <person name="Hsiang T."/>
            <person name="Sun W."/>
        </authorList>
    </citation>
    <scope>NUCLEOTIDE SEQUENCE</scope>
    <source>
        <strain evidence="2">UV-8b</strain>
    </source>
</reference>
<evidence type="ECO:0000313" key="2">
    <source>
        <dbReference type="EMBL" id="QUC15926.1"/>
    </source>
</evidence>
<gene>
    <name evidence="2" type="ORF">UV8b_00167</name>
</gene>
<organism evidence="2 3">
    <name type="scientific">Ustilaginoidea virens</name>
    <name type="common">Rice false smut fungus</name>
    <name type="synonym">Villosiclava virens</name>
    <dbReference type="NCBI Taxonomy" id="1159556"/>
    <lineage>
        <taxon>Eukaryota</taxon>
        <taxon>Fungi</taxon>
        <taxon>Dikarya</taxon>
        <taxon>Ascomycota</taxon>
        <taxon>Pezizomycotina</taxon>
        <taxon>Sordariomycetes</taxon>
        <taxon>Hypocreomycetidae</taxon>
        <taxon>Hypocreales</taxon>
        <taxon>Clavicipitaceae</taxon>
        <taxon>Ustilaginoidea</taxon>
    </lineage>
</organism>
<proteinExistence type="predicted"/>
<dbReference type="GeneID" id="66060945"/>
<dbReference type="AlphaFoldDB" id="A0A8E5HI96"/>
<sequence length="377" mass="45218">MSCYSDDEDVDVRIRHHIYPPRPTRHIERPRSYYGTPVGPTYLLPEQHTTVVARARSRDRYRDRNISPASPALAPAHPVIINNRIYNDYSSDDEADYRRRPQVVHYRRDSGSRSRSRSHLTRDEWEAELARRELERLRLENSKSNEERRIAKEARDKADLHRAKLELDEIRQREARAEDEKRIKRELELKRLKEEEQAAEENKRREKEAAEAVERYKKTEADRLAKEEIRKAQEEKEYKRRLQEDLLKSGLDEKAITAILDEKKVPEASESGQRQTYTRMARRHLSIETLRVFQVDFDIDTDPEYVLIKRWVPEWEQDQFWNHTKYVREKRRSTLLIEEKSNRRLEPQFEWVRKKHDRKRSKSPGALIMYLAGAKPA</sequence>
<dbReference type="RefSeq" id="XP_042993599.1">
    <property type="nucleotide sequence ID" value="XM_043137665.1"/>
</dbReference>